<feature type="compositionally biased region" description="Acidic residues" evidence="6">
    <location>
        <begin position="193"/>
        <end position="210"/>
    </location>
</feature>
<keyword evidence="2 4" id="KW-0694">RNA-binding</keyword>
<dbReference type="Proteomes" id="UP001140091">
    <property type="component" value="Unassembled WGS sequence"/>
</dbReference>
<dbReference type="EMBL" id="JANBPK010000884">
    <property type="protein sequence ID" value="KAJ2929261.1"/>
    <property type="molecule type" value="Genomic_DNA"/>
</dbReference>
<reference evidence="8" key="1">
    <citation type="submission" date="2022-06" db="EMBL/GenBank/DDBJ databases">
        <title>Genome Sequence of Candolleomyces eurysporus.</title>
        <authorList>
            <person name="Buettner E."/>
        </authorList>
    </citation>
    <scope>NUCLEOTIDE SEQUENCE</scope>
    <source>
        <strain evidence="8">VTCC 930004</strain>
    </source>
</reference>
<dbReference type="SUPFAM" id="SSF54928">
    <property type="entry name" value="RNA-binding domain, RBD"/>
    <property type="match status" value="1"/>
</dbReference>
<dbReference type="InterPro" id="IPR000504">
    <property type="entry name" value="RRM_dom"/>
</dbReference>
<dbReference type="Pfam" id="PF00076">
    <property type="entry name" value="RRM_1"/>
    <property type="match status" value="1"/>
</dbReference>
<evidence type="ECO:0000256" key="4">
    <source>
        <dbReference type="PROSITE-ProRule" id="PRU00176"/>
    </source>
</evidence>
<evidence type="ECO:0000256" key="3">
    <source>
        <dbReference type="ARBA" id="ARBA00023242"/>
    </source>
</evidence>
<evidence type="ECO:0000313" key="9">
    <source>
        <dbReference type="Proteomes" id="UP001140091"/>
    </source>
</evidence>
<feature type="compositionally biased region" description="Low complexity" evidence="6">
    <location>
        <begin position="21"/>
        <end position="36"/>
    </location>
</feature>
<comment type="caution">
    <text evidence="8">The sequence shown here is derived from an EMBL/GenBank/DDBJ whole genome shotgun (WGS) entry which is preliminary data.</text>
</comment>
<feature type="compositionally biased region" description="Acidic residues" evidence="6">
    <location>
        <begin position="135"/>
        <end position="161"/>
    </location>
</feature>
<accession>A0A9W8J506</accession>
<comment type="subcellular location">
    <subcellularLocation>
        <location evidence="1">Nucleus</location>
        <location evidence="1">Nucleolus</location>
    </subcellularLocation>
</comment>
<evidence type="ECO:0000256" key="1">
    <source>
        <dbReference type="ARBA" id="ARBA00004604"/>
    </source>
</evidence>
<feature type="coiled-coil region" evidence="5">
    <location>
        <begin position="376"/>
        <end position="403"/>
    </location>
</feature>
<dbReference type="PROSITE" id="PS50102">
    <property type="entry name" value="RRM"/>
    <property type="match status" value="1"/>
</dbReference>
<evidence type="ECO:0000256" key="2">
    <source>
        <dbReference type="ARBA" id="ARBA00022884"/>
    </source>
</evidence>
<feature type="non-terminal residue" evidence="8">
    <location>
        <position position="423"/>
    </location>
</feature>
<evidence type="ECO:0000259" key="7">
    <source>
        <dbReference type="PROSITE" id="PS50102"/>
    </source>
</evidence>
<feature type="compositionally biased region" description="Low complexity" evidence="6">
    <location>
        <begin position="125"/>
        <end position="134"/>
    </location>
</feature>
<dbReference type="PANTHER" id="PTHR46754">
    <property type="entry name" value="MKI67 FHA DOMAIN-INTERACTING NUCLEOLAR PHOSPHOPROTEIN"/>
    <property type="match status" value="1"/>
</dbReference>
<feature type="compositionally biased region" description="Basic and acidic residues" evidence="6">
    <location>
        <begin position="162"/>
        <end position="174"/>
    </location>
</feature>
<dbReference type="InterPro" id="IPR035979">
    <property type="entry name" value="RBD_domain_sf"/>
</dbReference>
<feature type="compositionally biased region" description="Low complexity" evidence="6">
    <location>
        <begin position="1"/>
        <end position="13"/>
    </location>
</feature>
<organism evidence="8 9">
    <name type="scientific">Candolleomyces eurysporus</name>
    <dbReference type="NCBI Taxonomy" id="2828524"/>
    <lineage>
        <taxon>Eukaryota</taxon>
        <taxon>Fungi</taxon>
        <taxon>Dikarya</taxon>
        <taxon>Basidiomycota</taxon>
        <taxon>Agaricomycotina</taxon>
        <taxon>Agaricomycetes</taxon>
        <taxon>Agaricomycetidae</taxon>
        <taxon>Agaricales</taxon>
        <taxon>Agaricineae</taxon>
        <taxon>Psathyrellaceae</taxon>
        <taxon>Candolleomyces</taxon>
    </lineage>
</organism>
<keyword evidence="3" id="KW-0539">Nucleus</keyword>
<protein>
    <recommendedName>
        <fullName evidence="7">RRM domain-containing protein</fullName>
    </recommendedName>
</protein>
<feature type="region of interest" description="Disordered" evidence="6">
    <location>
        <begin position="1"/>
        <end position="241"/>
    </location>
</feature>
<dbReference type="InterPro" id="IPR012677">
    <property type="entry name" value="Nucleotide-bd_a/b_plait_sf"/>
</dbReference>
<dbReference type="GO" id="GO:0005730">
    <property type="term" value="C:nucleolus"/>
    <property type="evidence" value="ECO:0007669"/>
    <property type="project" value="UniProtKB-SubCell"/>
</dbReference>
<dbReference type="Gene3D" id="3.30.70.330">
    <property type="match status" value="1"/>
</dbReference>
<keyword evidence="5" id="KW-0175">Coiled coil</keyword>
<evidence type="ECO:0000256" key="5">
    <source>
        <dbReference type="SAM" id="Coils"/>
    </source>
</evidence>
<sequence length="423" mass="47255">MARITAVKASSSSKPKKLSATEKSAPASSKSTSTTKSLKRKKDSQEDVAETSKTEEPTVNQPSPKKSKTTSSDKKKASETPKASPAKQPKASAPTKPALKPTTEKKPIEKKKPEPKPKVSKTKSKQPSPKPMASSDEEESESEAEEEESDADSESEAEEEETKVQEVKKSKKNEGANTKAKASKSQEKKKVEEDSESEAGEQEDDDEDEEVHLHGFSTDEDSSDEDSDMEAEPSAFDVAKLPTIAKDDATVKKKLEKAKRKPTGNRGVLFLGRIPHGFYEDQMRAYFSQFGDVTRLRLSRNKKTGKSKHYGFIEFDSESVAKIVAETMDNYLMSGHIMQCKLIPKDKVHPQLWVGANRKWRTVPPDQLTRARHNKKRDETEQYAAARRLVKRQNQRKRKLDELGINYNLDSVGYKKPKAVEAN</sequence>
<feature type="compositionally biased region" description="Basic and acidic residues" evidence="6">
    <location>
        <begin position="102"/>
        <end position="117"/>
    </location>
</feature>
<feature type="compositionally biased region" description="Low complexity" evidence="6">
    <location>
        <begin position="80"/>
        <end position="101"/>
    </location>
</feature>
<gene>
    <name evidence="8" type="ORF">H1R20_g7842</name>
</gene>
<dbReference type="GO" id="GO:0003723">
    <property type="term" value="F:RNA binding"/>
    <property type="evidence" value="ECO:0007669"/>
    <property type="project" value="UniProtKB-UniRule"/>
</dbReference>
<dbReference type="AlphaFoldDB" id="A0A9W8J506"/>
<evidence type="ECO:0000313" key="8">
    <source>
        <dbReference type="EMBL" id="KAJ2929261.1"/>
    </source>
</evidence>
<feature type="compositionally biased region" description="Acidic residues" evidence="6">
    <location>
        <begin position="218"/>
        <end position="231"/>
    </location>
</feature>
<evidence type="ECO:0000256" key="6">
    <source>
        <dbReference type="SAM" id="MobiDB-lite"/>
    </source>
</evidence>
<name>A0A9W8J506_9AGAR</name>
<feature type="domain" description="RRM" evidence="7">
    <location>
        <begin position="267"/>
        <end position="345"/>
    </location>
</feature>
<proteinExistence type="predicted"/>
<dbReference type="SMART" id="SM00360">
    <property type="entry name" value="RRM"/>
    <property type="match status" value="1"/>
</dbReference>
<keyword evidence="9" id="KW-1185">Reference proteome</keyword>
<dbReference type="OrthoDB" id="21467at2759"/>
<dbReference type="CDD" id="cd12307">
    <property type="entry name" value="RRM_NIFK_like"/>
    <property type="match status" value="1"/>
</dbReference>